<accession>E4YCJ7</accession>
<dbReference type="GO" id="GO:0003723">
    <property type="term" value="F:RNA binding"/>
    <property type="evidence" value="ECO:0007669"/>
    <property type="project" value="UniProtKB-UniRule"/>
</dbReference>
<feature type="compositionally biased region" description="Basic and acidic residues" evidence="2">
    <location>
        <begin position="289"/>
        <end position="321"/>
    </location>
</feature>
<dbReference type="Pfam" id="PF00076">
    <property type="entry name" value="RRM_1"/>
    <property type="match status" value="1"/>
</dbReference>
<evidence type="ECO:0000259" key="3">
    <source>
        <dbReference type="PROSITE" id="PS50102"/>
    </source>
</evidence>
<name>E4YCJ7_OIKDI</name>
<protein>
    <recommendedName>
        <fullName evidence="3">RRM domain-containing protein</fullName>
    </recommendedName>
</protein>
<gene>
    <name evidence="4" type="ORF">GSOID_T00021166001</name>
</gene>
<dbReference type="InterPro" id="IPR012677">
    <property type="entry name" value="Nucleotide-bd_a/b_plait_sf"/>
</dbReference>
<feature type="domain" description="RRM" evidence="3">
    <location>
        <begin position="57"/>
        <end position="143"/>
    </location>
</feature>
<dbReference type="AlphaFoldDB" id="E4YCJ7"/>
<feature type="compositionally biased region" description="Basic and acidic residues" evidence="2">
    <location>
        <begin position="205"/>
        <end position="277"/>
    </location>
</feature>
<feature type="compositionally biased region" description="Gly residues" evidence="2">
    <location>
        <begin position="194"/>
        <end position="204"/>
    </location>
</feature>
<proteinExistence type="predicted"/>
<sequence length="436" mass="48781">MGKGKPKTKGKKIQLGDFIGDTGNKIAVNGEMMELPSAPRATTLEIDVSLLPSRPPFTATVANLVYEIEEEDLAKFFEDIDNISRISIPREDDDGDSKGRFNGVAYVTVDGNRDACIGSMAKIMAKNDLMLAGRRAKIEIYDEFGSKGSRGGRDGDRYGDRGGDRERDPGFGRSDDADDWRRPAAAPARDDRSGFGGDRYGSRGGYDDRRGGDRYGGDRYGGDRYGGDRYGGDRYGGDRDRGYVGDRDRSYGDRGGDRYGDRDRDRGYGRDDRDRGYGGRFSSAADDDNQWRRAEPEIPRRDPRDEIRRDAPRDAPRERPKLQLSKRSVNEETGAKPASSGHTIFGSAKPIDTTKKEREIEQKLSKLSVDDYRGPTRRDDRKYDDRKPSLTAEEKIKLAEEKLRIQVESGKSNYDPESDKKEELGAVSRFAALEDE</sequence>
<organism evidence="4">
    <name type="scientific">Oikopleura dioica</name>
    <name type="common">Tunicate</name>
    <dbReference type="NCBI Taxonomy" id="34765"/>
    <lineage>
        <taxon>Eukaryota</taxon>
        <taxon>Metazoa</taxon>
        <taxon>Chordata</taxon>
        <taxon>Tunicata</taxon>
        <taxon>Appendicularia</taxon>
        <taxon>Copelata</taxon>
        <taxon>Oikopleuridae</taxon>
        <taxon>Oikopleura</taxon>
    </lineage>
</organism>
<feature type="compositionally biased region" description="Basic and acidic residues" evidence="2">
    <location>
        <begin position="352"/>
        <end position="394"/>
    </location>
</feature>
<feature type="region of interest" description="Disordered" evidence="2">
    <location>
        <begin position="408"/>
        <end position="436"/>
    </location>
</feature>
<evidence type="ECO:0000256" key="2">
    <source>
        <dbReference type="SAM" id="MobiDB-lite"/>
    </source>
</evidence>
<dbReference type="InterPro" id="IPR000504">
    <property type="entry name" value="RRM_dom"/>
</dbReference>
<feature type="compositionally biased region" description="Basic and acidic residues" evidence="2">
    <location>
        <begin position="151"/>
        <end position="193"/>
    </location>
</feature>
<dbReference type="InterPro" id="IPR035979">
    <property type="entry name" value="RBD_domain_sf"/>
</dbReference>
<evidence type="ECO:0000313" key="4">
    <source>
        <dbReference type="EMBL" id="CBY33264.1"/>
    </source>
</evidence>
<feature type="region of interest" description="Disordered" evidence="2">
    <location>
        <begin position="145"/>
        <end position="394"/>
    </location>
</feature>
<keyword evidence="1" id="KW-0694">RNA-binding</keyword>
<dbReference type="SUPFAM" id="SSF54928">
    <property type="entry name" value="RNA-binding domain, RBD"/>
    <property type="match status" value="1"/>
</dbReference>
<dbReference type="PROSITE" id="PS50102">
    <property type="entry name" value="RRM"/>
    <property type="match status" value="1"/>
</dbReference>
<dbReference type="EMBL" id="FN654405">
    <property type="protein sequence ID" value="CBY33264.1"/>
    <property type="molecule type" value="Genomic_DNA"/>
</dbReference>
<dbReference type="Gene3D" id="3.30.70.330">
    <property type="match status" value="1"/>
</dbReference>
<reference evidence="4" key="1">
    <citation type="journal article" date="2010" name="Science">
        <title>Plasticity of animal genome architecture unmasked by rapid evolution of a pelagic tunicate.</title>
        <authorList>
            <person name="Denoeud F."/>
            <person name="Henriet S."/>
            <person name="Mungpakdee S."/>
            <person name="Aury J.M."/>
            <person name="Da Silva C."/>
            <person name="Brinkmann H."/>
            <person name="Mikhaleva J."/>
            <person name="Olsen L.C."/>
            <person name="Jubin C."/>
            <person name="Canestro C."/>
            <person name="Bouquet J.M."/>
            <person name="Danks G."/>
            <person name="Poulain J."/>
            <person name="Campsteijn C."/>
            <person name="Adamski M."/>
            <person name="Cross I."/>
            <person name="Yadetie F."/>
            <person name="Muffato M."/>
            <person name="Louis A."/>
            <person name="Butcher S."/>
            <person name="Tsagkogeorga G."/>
            <person name="Konrad A."/>
            <person name="Singh S."/>
            <person name="Jensen M.F."/>
            <person name="Cong E.H."/>
            <person name="Eikeseth-Otteraa H."/>
            <person name="Noel B."/>
            <person name="Anthouard V."/>
            <person name="Porcel B.M."/>
            <person name="Kachouri-Lafond R."/>
            <person name="Nishino A."/>
            <person name="Ugolini M."/>
            <person name="Chourrout P."/>
            <person name="Nishida H."/>
            <person name="Aasland R."/>
            <person name="Huzurbazar S."/>
            <person name="Westhof E."/>
            <person name="Delsuc F."/>
            <person name="Lehrach H."/>
            <person name="Reinhardt R."/>
            <person name="Weissenbach J."/>
            <person name="Roy S.W."/>
            <person name="Artiguenave F."/>
            <person name="Postlethwait J.H."/>
            <person name="Manak J.R."/>
            <person name="Thompson E.M."/>
            <person name="Jaillon O."/>
            <person name="Du Pasquier L."/>
            <person name="Boudinot P."/>
            <person name="Liberles D.A."/>
            <person name="Volff J.N."/>
            <person name="Philippe H."/>
            <person name="Lenhard B."/>
            <person name="Roest Crollius H."/>
            <person name="Wincker P."/>
            <person name="Chourrout D."/>
        </authorList>
    </citation>
    <scope>NUCLEOTIDE SEQUENCE [LARGE SCALE GENOMIC DNA]</scope>
</reference>
<evidence type="ECO:0000256" key="1">
    <source>
        <dbReference type="PROSITE-ProRule" id="PRU00176"/>
    </source>
</evidence>
<dbReference type="Proteomes" id="UP000011014">
    <property type="component" value="Unassembled WGS sequence"/>
</dbReference>